<dbReference type="GO" id="GO:0016787">
    <property type="term" value="F:hydrolase activity"/>
    <property type="evidence" value="ECO:0007669"/>
    <property type="project" value="UniProtKB-KW"/>
</dbReference>
<dbReference type="SUPFAM" id="SSF56281">
    <property type="entry name" value="Metallo-hydrolase/oxidoreductase"/>
    <property type="match status" value="1"/>
</dbReference>
<dbReference type="InterPro" id="IPR036866">
    <property type="entry name" value="RibonucZ/Hydroxyglut_hydro"/>
</dbReference>
<name>A0A370BTT6_ASPNG</name>
<evidence type="ECO:0000313" key="4">
    <source>
        <dbReference type="Proteomes" id="UP000253845"/>
    </source>
</evidence>
<dbReference type="AlphaFoldDB" id="A0A370BTT6"/>
<dbReference type="GO" id="GO:0050313">
    <property type="term" value="F:sulfur dioxygenase activity"/>
    <property type="evidence" value="ECO:0007669"/>
    <property type="project" value="InterPro"/>
</dbReference>
<dbReference type="GO" id="GO:0046872">
    <property type="term" value="F:metal ion binding"/>
    <property type="evidence" value="ECO:0007669"/>
    <property type="project" value="UniProtKB-KW"/>
</dbReference>
<dbReference type="Proteomes" id="UP000253845">
    <property type="component" value="Unassembled WGS sequence"/>
</dbReference>
<dbReference type="FunFam" id="3.60.15.10:FF:000033">
    <property type="entry name" value="MBL fold metallo-hydrolase"/>
    <property type="match status" value="1"/>
</dbReference>
<evidence type="ECO:0000259" key="2">
    <source>
        <dbReference type="SMART" id="SM00849"/>
    </source>
</evidence>
<evidence type="ECO:0000313" key="3">
    <source>
        <dbReference type="EMBL" id="RDH16792.1"/>
    </source>
</evidence>
<accession>A0A370BTT6</accession>
<dbReference type="PANTHER" id="PTHR43084:SF1">
    <property type="entry name" value="PERSULFIDE DIOXYGENASE ETHE1, MITOCHONDRIAL"/>
    <property type="match status" value="1"/>
</dbReference>
<dbReference type="CDD" id="cd07724">
    <property type="entry name" value="POD-like_MBL-fold"/>
    <property type="match status" value="1"/>
</dbReference>
<feature type="domain" description="Metallo-beta-lactamase" evidence="2">
    <location>
        <begin position="16"/>
        <end position="210"/>
    </location>
</feature>
<dbReference type="InterPro" id="IPR001279">
    <property type="entry name" value="Metallo-B-lactamas"/>
</dbReference>
<dbReference type="GO" id="GO:0006749">
    <property type="term" value="P:glutathione metabolic process"/>
    <property type="evidence" value="ECO:0007669"/>
    <property type="project" value="InterPro"/>
</dbReference>
<dbReference type="GO" id="GO:0070813">
    <property type="term" value="P:hydrogen sulfide metabolic process"/>
    <property type="evidence" value="ECO:0007669"/>
    <property type="project" value="TreeGrafter"/>
</dbReference>
<dbReference type="SMART" id="SM00849">
    <property type="entry name" value="Lactamase_B"/>
    <property type="match status" value="1"/>
</dbReference>
<reference evidence="3 4" key="1">
    <citation type="submission" date="2018-07" db="EMBL/GenBank/DDBJ databases">
        <title>Section-level genome sequencing of Aspergillus section Nigri to investigate inter- and intra-species variation.</title>
        <authorList>
            <consortium name="DOE Joint Genome Institute"/>
            <person name="Vesth T.C."/>
            <person name="Nybo J.L."/>
            <person name="Theobald S."/>
            <person name="Frisvad J.C."/>
            <person name="Larsen T.O."/>
            <person name="Nielsen K.F."/>
            <person name="Hoof J.B."/>
            <person name="Brandl J."/>
            <person name="Salamov A."/>
            <person name="Riley R."/>
            <person name="Gladden J.M."/>
            <person name="Phatale P."/>
            <person name="Nielsen M.T."/>
            <person name="Lyhne E.K."/>
            <person name="Kogle M.E."/>
            <person name="Strasser K."/>
            <person name="McDonnell E."/>
            <person name="Barry K."/>
            <person name="Clum A."/>
            <person name="Chen C."/>
            <person name="Nolan M."/>
            <person name="Sandor L."/>
            <person name="Kuo A."/>
            <person name="Lipzen A."/>
            <person name="Hainaut M."/>
            <person name="Drula E."/>
            <person name="Tsang A."/>
            <person name="Magnuson J.K."/>
            <person name="Henrissat B."/>
            <person name="Wiebenga A."/>
            <person name="Simmons B.A."/>
            <person name="Makela M.R."/>
            <person name="De vries R.P."/>
            <person name="Grigoriev I.V."/>
            <person name="Mortensen U.H."/>
            <person name="Baker S.E."/>
            <person name="Andersen M.R."/>
        </authorList>
    </citation>
    <scope>NUCLEOTIDE SEQUENCE [LARGE SCALE GENOMIC DNA]</scope>
    <source>
        <strain evidence="3 4">ATCC 13496</strain>
    </source>
</reference>
<dbReference type="Gene3D" id="3.60.15.10">
    <property type="entry name" value="Ribonuclease Z/Hydroxyacylglutathione hydrolase-like"/>
    <property type="match status" value="1"/>
</dbReference>
<organism evidence="3 4">
    <name type="scientific">Aspergillus niger ATCC 13496</name>
    <dbReference type="NCBI Taxonomy" id="1353008"/>
    <lineage>
        <taxon>Eukaryota</taxon>
        <taxon>Fungi</taxon>
        <taxon>Dikarya</taxon>
        <taxon>Ascomycota</taxon>
        <taxon>Pezizomycotina</taxon>
        <taxon>Eurotiomycetes</taxon>
        <taxon>Eurotiomycetidae</taxon>
        <taxon>Eurotiales</taxon>
        <taxon>Aspergillaceae</taxon>
        <taxon>Aspergillus</taxon>
        <taxon>Aspergillus subgen. Circumdati</taxon>
    </lineage>
</organism>
<dbReference type="InterPro" id="IPR044528">
    <property type="entry name" value="POD-like_MBL-fold"/>
</dbReference>
<dbReference type="InterPro" id="IPR051682">
    <property type="entry name" value="Mito_Persulfide_Diox"/>
</dbReference>
<dbReference type="Pfam" id="PF00753">
    <property type="entry name" value="Lactamase_B"/>
    <property type="match status" value="1"/>
</dbReference>
<dbReference type="EMBL" id="KZ851936">
    <property type="protein sequence ID" value="RDH16792.1"/>
    <property type="molecule type" value="Genomic_DNA"/>
</dbReference>
<protein>
    <submittedName>
        <fullName evidence="3">Metallo-hydrolase/oxidoreductase</fullName>
    </submittedName>
</protein>
<gene>
    <name evidence="3" type="ORF">M747DRAFT_286420</name>
</gene>
<keyword evidence="3" id="KW-0378">Hydrolase</keyword>
<evidence type="ECO:0000256" key="1">
    <source>
        <dbReference type="ARBA" id="ARBA00022723"/>
    </source>
</evidence>
<keyword evidence="1" id="KW-0479">Metal-binding</keyword>
<sequence length="297" mass="33362">MAQEPTIHSQFEPNTGTWQYIVADPSTSKAVIIDPVLDYDSATQVISTSTADSLLVGIEEKNYSISYILETHAHADHLTAASYLASRISQKQGFRPSIGIGKHITQVQQLFGSRFQIPAEEYEGVFDKLWEDGETFKVGSLTATAMHLPGHTPDHLGYKIGDNVFCGDSLFHADIGTARCDFPNGSAQSLYHSVQKLLSLPNHVRIWTGHDYPNANRTEPVPWLTVRDHRTRNKHVNDDVTEEQFLALRQERDATLRQPKLLNPSLQVNIRAGRLPRKTESGMRMLHLPLKVDGEEW</sequence>
<proteinExistence type="predicted"/>
<dbReference type="PANTHER" id="PTHR43084">
    <property type="entry name" value="PERSULFIDE DIOXYGENASE ETHE1"/>
    <property type="match status" value="1"/>
</dbReference>
<dbReference type="VEuPathDB" id="FungiDB:M747DRAFT_286420"/>